<evidence type="ECO:0000259" key="6">
    <source>
        <dbReference type="PROSITE" id="PS50931"/>
    </source>
</evidence>
<keyword evidence="3" id="KW-0238">DNA-binding</keyword>
<dbReference type="EMBL" id="CZQE01000178">
    <property type="protein sequence ID" value="CUS44768.1"/>
    <property type="molecule type" value="Genomic_DNA"/>
</dbReference>
<protein>
    <submittedName>
        <fullName evidence="7">LysR family transcriptional regulator YeiE</fullName>
    </submittedName>
</protein>
<dbReference type="InterPro" id="IPR000847">
    <property type="entry name" value="LysR_HTH_N"/>
</dbReference>
<gene>
    <name evidence="7" type="ORF">MGWOODY_Smn2275</name>
</gene>
<dbReference type="FunFam" id="1.10.10.10:FF:000001">
    <property type="entry name" value="LysR family transcriptional regulator"/>
    <property type="match status" value="1"/>
</dbReference>
<evidence type="ECO:0000256" key="2">
    <source>
        <dbReference type="ARBA" id="ARBA00023015"/>
    </source>
</evidence>
<dbReference type="Pfam" id="PF00126">
    <property type="entry name" value="HTH_1"/>
    <property type="match status" value="1"/>
</dbReference>
<evidence type="ECO:0000256" key="4">
    <source>
        <dbReference type="ARBA" id="ARBA00023163"/>
    </source>
</evidence>
<evidence type="ECO:0000256" key="5">
    <source>
        <dbReference type="SAM" id="MobiDB-lite"/>
    </source>
</evidence>
<dbReference type="Gene3D" id="1.10.10.10">
    <property type="entry name" value="Winged helix-like DNA-binding domain superfamily/Winged helix DNA-binding domain"/>
    <property type="match status" value="1"/>
</dbReference>
<proteinExistence type="inferred from homology"/>
<reference evidence="7" key="1">
    <citation type="submission" date="2015-10" db="EMBL/GenBank/DDBJ databases">
        <authorList>
            <person name="Gilbert D.G."/>
        </authorList>
    </citation>
    <scope>NUCLEOTIDE SEQUENCE</scope>
</reference>
<organism evidence="7">
    <name type="scientific">hydrothermal vent metagenome</name>
    <dbReference type="NCBI Taxonomy" id="652676"/>
    <lineage>
        <taxon>unclassified sequences</taxon>
        <taxon>metagenomes</taxon>
        <taxon>ecological metagenomes</taxon>
    </lineage>
</organism>
<dbReference type="InterPro" id="IPR005119">
    <property type="entry name" value="LysR_subst-bd"/>
</dbReference>
<evidence type="ECO:0000313" key="7">
    <source>
        <dbReference type="EMBL" id="CUS44768.1"/>
    </source>
</evidence>
<dbReference type="SUPFAM" id="SSF53850">
    <property type="entry name" value="Periplasmic binding protein-like II"/>
    <property type="match status" value="1"/>
</dbReference>
<dbReference type="PROSITE" id="PS50931">
    <property type="entry name" value="HTH_LYSR"/>
    <property type="match status" value="1"/>
</dbReference>
<evidence type="ECO:0000256" key="3">
    <source>
        <dbReference type="ARBA" id="ARBA00023125"/>
    </source>
</evidence>
<dbReference type="Gene3D" id="3.40.190.290">
    <property type="match status" value="1"/>
</dbReference>
<comment type="similarity">
    <text evidence="1">Belongs to the LysR transcriptional regulatory family.</text>
</comment>
<feature type="domain" description="HTH lysR-type" evidence="6">
    <location>
        <begin position="27"/>
        <end position="84"/>
    </location>
</feature>
<dbReference type="GO" id="GO:0000976">
    <property type="term" value="F:transcription cis-regulatory region binding"/>
    <property type="evidence" value="ECO:0007669"/>
    <property type="project" value="TreeGrafter"/>
</dbReference>
<dbReference type="SUPFAM" id="SSF46785">
    <property type="entry name" value="Winged helix' DNA-binding domain"/>
    <property type="match status" value="1"/>
</dbReference>
<keyword evidence="2" id="KW-0805">Transcription regulation</keyword>
<keyword evidence="4" id="KW-0804">Transcription</keyword>
<dbReference type="Pfam" id="PF03466">
    <property type="entry name" value="LysR_substrate"/>
    <property type="match status" value="1"/>
</dbReference>
<dbReference type="InterPro" id="IPR036390">
    <property type="entry name" value="WH_DNA-bd_sf"/>
</dbReference>
<sequence length="322" mass="35164">MTTGRGLPEVEPAPLTQVPEDDSTAAMTLEQLRIFVAVAEREHVTRAAETLNVTQSAASSAIAALETQHDVKLFHRVGRRIELTDAGRMFRDEARAILARVSSAELALNEFGGLKRGMLRIVASQTIAGYWLPERLAAFHRRYSEIDLAVSIANTEGAARAVRDGEAELGFIEGQLDDPALAQWEIGTDRMILVGSGDVDAVTNDWIAAAPWVMRETGSGTRSTFEQAVRDRGMDPAILNIVLTLPSNEAVLAAVRADVGYAVLSQLVVMPSISSRTLQPLRFELPARPFFGLRQKERYQSKAAEALLEVIANYGAQPDWVI</sequence>
<feature type="region of interest" description="Disordered" evidence="5">
    <location>
        <begin position="1"/>
        <end position="21"/>
    </location>
</feature>
<name>A0A160TKA6_9ZZZZ</name>
<accession>A0A160TKA6</accession>
<evidence type="ECO:0000256" key="1">
    <source>
        <dbReference type="ARBA" id="ARBA00009437"/>
    </source>
</evidence>
<dbReference type="GO" id="GO:0003700">
    <property type="term" value="F:DNA-binding transcription factor activity"/>
    <property type="evidence" value="ECO:0007669"/>
    <property type="project" value="InterPro"/>
</dbReference>
<dbReference type="AlphaFoldDB" id="A0A160TKA6"/>
<dbReference type="PANTHER" id="PTHR30126">
    <property type="entry name" value="HTH-TYPE TRANSCRIPTIONAL REGULATOR"/>
    <property type="match status" value="1"/>
</dbReference>
<dbReference type="PANTHER" id="PTHR30126:SF39">
    <property type="entry name" value="HTH-TYPE TRANSCRIPTIONAL REGULATOR CYSL"/>
    <property type="match status" value="1"/>
</dbReference>
<dbReference type="PRINTS" id="PR00039">
    <property type="entry name" value="HTHLYSR"/>
</dbReference>
<dbReference type="InterPro" id="IPR036388">
    <property type="entry name" value="WH-like_DNA-bd_sf"/>
</dbReference>